<organism evidence="1 2">
    <name type="scientific">Panagrolaimus sp. ES5</name>
    <dbReference type="NCBI Taxonomy" id="591445"/>
    <lineage>
        <taxon>Eukaryota</taxon>
        <taxon>Metazoa</taxon>
        <taxon>Ecdysozoa</taxon>
        <taxon>Nematoda</taxon>
        <taxon>Chromadorea</taxon>
        <taxon>Rhabditida</taxon>
        <taxon>Tylenchina</taxon>
        <taxon>Panagrolaimomorpha</taxon>
        <taxon>Panagrolaimoidea</taxon>
        <taxon>Panagrolaimidae</taxon>
        <taxon>Panagrolaimus</taxon>
    </lineage>
</organism>
<evidence type="ECO:0000313" key="2">
    <source>
        <dbReference type="WBParaSite" id="ES5_v2.g20503.t1"/>
    </source>
</evidence>
<proteinExistence type="predicted"/>
<reference evidence="2" key="1">
    <citation type="submission" date="2022-11" db="UniProtKB">
        <authorList>
            <consortium name="WormBaseParasite"/>
        </authorList>
    </citation>
    <scope>IDENTIFICATION</scope>
</reference>
<dbReference type="Proteomes" id="UP000887579">
    <property type="component" value="Unplaced"/>
</dbReference>
<accession>A0AC34FU09</accession>
<protein>
    <submittedName>
        <fullName evidence="2">Uncharacterized protein</fullName>
    </submittedName>
</protein>
<sequence>MCPKFFVFKVINDNGESIWGKLPCDSDAVEIINDLKNREPDYRNSQSVEWKASCNIPSEPSPLKKRDGVHWYLVLHQNGNIAVKTSNLIVNSDYLLAEMQTSGFDSYKNPKIVIIE</sequence>
<name>A0AC34FU09_9BILA</name>
<evidence type="ECO:0000313" key="1">
    <source>
        <dbReference type="Proteomes" id="UP000887579"/>
    </source>
</evidence>
<dbReference type="WBParaSite" id="ES5_v2.g20503.t1">
    <property type="protein sequence ID" value="ES5_v2.g20503.t1"/>
    <property type="gene ID" value="ES5_v2.g20503"/>
</dbReference>